<dbReference type="SUPFAM" id="SSF56112">
    <property type="entry name" value="Protein kinase-like (PK-like)"/>
    <property type="match status" value="1"/>
</dbReference>
<evidence type="ECO:0000259" key="12">
    <source>
        <dbReference type="PROSITE" id="PS50011"/>
    </source>
</evidence>
<dbReference type="GO" id="GO:0005524">
    <property type="term" value="F:ATP binding"/>
    <property type="evidence" value="ECO:0007669"/>
    <property type="project" value="InterPro"/>
</dbReference>
<dbReference type="AlphaFoldDB" id="A0A6I9T4H9"/>
<evidence type="ECO:0000256" key="1">
    <source>
        <dbReference type="ARBA" id="ARBA00004167"/>
    </source>
</evidence>
<keyword evidence="2" id="KW-0433">Leucine-rich repeat</keyword>
<accession>A0A6I9T4H9</accession>
<evidence type="ECO:0000256" key="6">
    <source>
        <dbReference type="ARBA" id="ARBA00022989"/>
    </source>
</evidence>
<evidence type="ECO:0000256" key="11">
    <source>
        <dbReference type="SAM" id="SignalP"/>
    </source>
</evidence>
<dbReference type="Gene3D" id="3.80.10.10">
    <property type="entry name" value="Ribonuclease Inhibitor"/>
    <property type="match status" value="1"/>
</dbReference>
<dbReference type="InterPro" id="IPR003591">
    <property type="entry name" value="Leu-rich_rpt_typical-subtyp"/>
</dbReference>
<keyword evidence="6 10" id="KW-1133">Transmembrane helix</keyword>
<dbReference type="SUPFAM" id="SSF52058">
    <property type="entry name" value="L domain-like"/>
    <property type="match status" value="1"/>
</dbReference>
<name>A0A6I9T4H9_SESIN</name>
<dbReference type="Proteomes" id="UP000504604">
    <property type="component" value="Linkage group LG4"/>
</dbReference>
<feature type="transmembrane region" description="Helical" evidence="10">
    <location>
        <begin position="296"/>
        <end position="317"/>
    </location>
</feature>
<keyword evidence="13" id="KW-1185">Reference proteome</keyword>
<keyword evidence="7 10" id="KW-0472">Membrane</keyword>
<dbReference type="InterPro" id="IPR000719">
    <property type="entry name" value="Prot_kinase_dom"/>
</dbReference>
<dbReference type="Pfam" id="PF00560">
    <property type="entry name" value="LRR_1"/>
    <property type="match status" value="1"/>
</dbReference>
<dbReference type="Pfam" id="PF00069">
    <property type="entry name" value="Pkinase"/>
    <property type="match status" value="1"/>
</dbReference>
<dbReference type="GeneID" id="105159779"/>
<dbReference type="Pfam" id="PF08263">
    <property type="entry name" value="LRRNT_2"/>
    <property type="match status" value="1"/>
</dbReference>
<dbReference type="InterPro" id="IPR011009">
    <property type="entry name" value="Kinase-like_dom_sf"/>
</dbReference>
<keyword evidence="9" id="KW-0325">Glycoprotein</keyword>
<dbReference type="GO" id="GO:0016020">
    <property type="term" value="C:membrane"/>
    <property type="evidence" value="ECO:0007669"/>
    <property type="project" value="UniProtKB-SubCell"/>
</dbReference>
<dbReference type="FunFam" id="3.80.10.10:FF:000062">
    <property type="entry name" value="protein STRUBBELIG-RECEPTOR FAMILY 3"/>
    <property type="match status" value="1"/>
</dbReference>
<dbReference type="InParanoid" id="A0A6I9T4H9"/>
<dbReference type="Gramene" id="SIN_1006251.t">
    <property type="protein sequence ID" value="SIN_1006251.t"/>
    <property type="gene ID" value="SIN_1006251"/>
</dbReference>
<dbReference type="InterPro" id="IPR001611">
    <property type="entry name" value="Leu-rich_rpt"/>
</dbReference>
<dbReference type="Gene3D" id="1.10.510.10">
    <property type="entry name" value="Transferase(Phosphotransferase) domain 1"/>
    <property type="match status" value="1"/>
</dbReference>
<keyword evidence="3 10" id="KW-0812">Transmembrane</keyword>
<dbReference type="GO" id="GO:0051707">
    <property type="term" value="P:response to other organism"/>
    <property type="evidence" value="ECO:0007669"/>
    <property type="project" value="UniProtKB-ARBA"/>
</dbReference>
<evidence type="ECO:0000256" key="7">
    <source>
        <dbReference type="ARBA" id="ARBA00023136"/>
    </source>
</evidence>
<dbReference type="PROSITE" id="PS50011">
    <property type="entry name" value="PROTEIN_KINASE_DOM"/>
    <property type="match status" value="1"/>
</dbReference>
<dbReference type="OrthoDB" id="676979at2759"/>
<dbReference type="GO" id="GO:0042802">
    <property type="term" value="F:identical protein binding"/>
    <property type="evidence" value="ECO:0007669"/>
    <property type="project" value="EnsemblPlants"/>
</dbReference>
<feature type="domain" description="Protein kinase" evidence="12">
    <location>
        <begin position="411"/>
        <end position="690"/>
    </location>
</feature>
<proteinExistence type="predicted"/>
<evidence type="ECO:0000256" key="3">
    <source>
        <dbReference type="ARBA" id="ARBA00022692"/>
    </source>
</evidence>
<dbReference type="PANTHER" id="PTHR48007">
    <property type="entry name" value="LEUCINE-RICH REPEAT RECEPTOR-LIKE PROTEIN KINASE PXC1"/>
    <property type="match status" value="1"/>
</dbReference>
<evidence type="ECO:0000256" key="10">
    <source>
        <dbReference type="SAM" id="Phobius"/>
    </source>
</evidence>
<dbReference type="FunFam" id="3.30.200.20:FF:000125">
    <property type="entry name" value="Protein STRUBBELIG-RECEPTOR FAMILY 8"/>
    <property type="match status" value="1"/>
</dbReference>
<feature type="signal peptide" evidence="11">
    <location>
        <begin position="1"/>
        <end position="21"/>
    </location>
</feature>
<reference evidence="14" key="1">
    <citation type="submission" date="2025-08" db="UniProtKB">
        <authorList>
            <consortium name="RefSeq"/>
        </authorList>
    </citation>
    <scope>IDENTIFICATION</scope>
</reference>
<dbReference type="RefSeq" id="XP_011075267.2">
    <property type="nucleotide sequence ID" value="XM_011076965.2"/>
</dbReference>
<dbReference type="SMART" id="SM00369">
    <property type="entry name" value="LRR_TYP"/>
    <property type="match status" value="3"/>
</dbReference>
<organism evidence="13 14">
    <name type="scientific">Sesamum indicum</name>
    <name type="common">Oriental sesame</name>
    <name type="synonym">Sesamum orientale</name>
    <dbReference type="NCBI Taxonomy" id="4182"/>
    <lineage>
        <taxon>Eukaryota</taxon>
        <taxon>Viridiplantae</taxon>
        <taxon>Streptophyta</taxon>
        <taxon>Embryophyta</taxon>
        <taxon>Tracheophyta</taxon>
        <taxon>Spermatophyta</taxon>
        <taxon>Magnoliopsida</taxon>
        <taxon>eudicotyledons</taxon>
        <taxon>Gunneridae</taxon>
        <taxon>Pentapetalae</taxon>
        <taxon>asterids</taxon>
        <taxon>lamiids</taxon>
        <taxon>Lamiales</taxon>
        <taxon>Pedaliaceae</taxon>
        <taxon>Sesamum</taxon>
    </lineage>
</organism>
<dbReference type="Pfam" id="PF13855">
    <property type="entry name" value="LRR_8"/>
    <property type="match status" value="1"/>
</dbReference>
<dbReference type="PANTHER" id="PTHR48007:SF56">
    <property type="entry name" value="LOW QUALITY PROTEIN: PROTEIN STRUBBELIG-RECEPTOR FAMILY 2"/>
    <property type="match status" value="1"/>
</dbReference>
<dbReference type="KEGG" id="sind:105159779"/>
<dbReference type="InterPro" id="IPR032675">
    <property type="entry name" value="LRR_dom_sf"/>
</dbReference>
<dbReference type="FunFam" id="1.10.510.10:FF:000479">
    <property type="entry name" value="Leucine-rich repeat receptor-like protein kinase"/>
    <property type="match status" value="1"/>
</dbReference>
<evidence type="ECO:0000313" key="13">
    <source>
        <dbReference type="Proteomes" id="UP000504604"/>
    </source>
</evidence>
<protein>
    <submittedName>
        <fullName evidence="14">Protein STRUBBELIG-RECEPTOR FAMILY 2</fullName>
    </submittedName>
</protein>
<keyword evidence="8" id="KW-0675">Receptor</keyword>
<evidence type="ECO:0000313" key="14">
    <source>
        <dbReference type="RefSeq" id="XP_011075267.2"/>
    </source>
</evidence>
<dbReference type="GO" id="GO:0006952">
    <property type="term" value="P:defense response"/>
    <property type="evidence" value="ECO:0007669"/>
    <property type="project" value="UniProtKB-ARBA"/>
</dbReference>
<evidence type="ECO:0000256" key="9">
    <source>
        <dbReference type="ARBA" id="ARBA00023180"/>
    </source>
</evidence>
<dbReference type="Gene3D" id="3.30.200.20">
    <property type="entry name" value="Phosphorylase Kinase, domain 1"/>
    <property type="match status" value="1"/>
</dbReference>
<feature type="chain" id="PRO_5026784436" evidence="11">
    <location>
        <begin position="22"/>
        <end position="743"/>
    </location>
</feature>
<evidence type="ECO:0000256" key="5">
    <source>
        <dbReference type="ARBA" id="ARBA00022737"/>
    </source>
</evidence>
<sequence>MAMRWFCLIAIAHWAIMGLQSWASTDEWDVEALQNLYISLNRPLQLEHWKLVGGDPCEEAWIGVECFQSSIINLKLHGLGLTGSLGFELSILRNLKHLDLSSNNIEGTIPYSLPPNITHLNLAENKFSQSIPYSLENMKHLRHLNLSHNLLSAPLGDVFNGLESLREMDLSFNSFTGDLPPSFRSLTNLNGLFLQNNQFTGSVIFLANLSLSDLNIEDNHFSGVIPEKFQTIPNLRIAGNKFDKETNYPPWNFPSETMPREQNISSPPASNLSAIESHPSRVIGVLKKKNPHEAGIVLVIAGVTLIAALAVLAIVVYRHRSRGKTRGSLGSSEESMRSTTIGIVQDYASTNTQSSPPLSAFSNSRLITPSPLPPIRTKTMKVSQRSSSRSKMSVGTKVYTIAELQIATNSFSEENLIGEGSLGSVYKAEFPDGKILAVKNIKTVPLSIIEEQQFLDVIRNASCLRHPNIVTLVGYCMEHGQHLVVFEFIRKFSLNEALHSVVCKPLSWSQRLKIALGIGRALTYIHSSSVPPIAHSNLKAANILLDEELMPRVSDCGLAVLRPLASNTVKLKASEMAIADSGYIAPEHVQPGTGNTKADVYAFGVLLLELLTGRKPFDNSRPKTEQSLVRWASSRLHDSTSLRQMVDPVITRMISSKSLSRLADIVSLCIQPEQEFRPPMSEIVESLMYLLQRPNAREGTEADERLLQRPNARERTEAADLDRSFRSTNTRFFGSPTISYYSV</sequence>
<evidence type="ECO:0000256" key="2">
    <source>
        <dbReference type="ARBA" id="ARBA00022614"/>
    </source>
</evidence>
<evidence type="ECO:0000256" key="8">
    <source>
        <dbReference type="ARBA" id="ARBA00023170"/>
    </source>
</evidence>
<dbReference type="FunCoup" id="A0A6I9T4H9">
    <property type="interactions" value="4"/>
</dbReference>
<gene>
    <name evidence="14" type="primary">LOC105159779</name>
</gene>
<keyword evidence="5" id="KW-0677">Repeat</keyword>
<comment type="subcellular location">
    <subcellularLocation>
        <location evidence="1">Membrane</location>
        <topology evidence="1">Single-pass membrane protein</topology>
    </subcellularLocation>
</comment>
<dbReference type="PROSITE" id="PS51450">
    <property type="entry name" value="LRR"/>
    <property type="match status" value="1"/>
</dbReference>
<keyword evidence="4 11" id="KW-0732">Signal</keyword>
<dbReference type="InterPro" id="IPR046959">
    <property type="entry name" value="PRK1-6/SRF4-like"/>
</dbReference>
<evidence type="ECO:0000256" key="4">
    <source>
        <dbReference type="ARBA" id="ARBA00022729"/>
    </source>
</evidence>
<dbReference type="InterPro" id="IPR013210">
    <property type="entry name" value="LRR_N_plant-typ"/>
</dbReference>
<dbReference type="GO" id="GO:0004672">
    <property type="term" value="F:protein kinase activity"/>
    <property type="evidence" value="ECO:0007669"/>
    <property type="project" value="InterPro"/>
</dbReference>